<comment type="caution">
    <text evidence="1">The sequence shown here is derived from an EMBL/GenBank/DDBJ whole genome shotgun (WGS) entry which is preliminary data.</text>
</comment>
<gene>
    <name evidence="1" type="ORF">LCGC14_0083690</name>
</gene>
<reference evidence="1" key="1">
    <citation type="journal article" date="2015" name="Nature">
        <title>Complex archaea that bridge the gap between prokaryotes and eukaryotes.</title>
        <authorList>
            <person name="Spang A."/>
            <person name="Saw J.H."/>
            <person name="Jorgensen S.L."/>
            <person name="Zaremba-Niedzwiedzka K."/>
            <person name="Martijn J."/>
            <person name="Lind A.E."/>
            <person name="van Eijk R."/>
            <person name="Schleper C."/>
            <person name="Guy L."/>
            <person name="Ettema T.J."/>
        </authorList>
    </citation>
    <scope>NUCLEOTIDE SEQUENCE</scope>
</reference>
<protein>
    <submittedName>
        <fullName evidence="1">Uncharacterized protein</fullName>
    </submittedName>
</protein>
<sequence length="143" mass="14833">MVTARSGQHRRPVLTQCARRPAFSLFVGVLAVLALVLSGLGHGAAAGPMAMTECGWSAVQANAPAGDETGRCFLNAAAIDGEADAGQALLPAAACPQHAPCVHFFVAPERPLLRAQGSNRVIATVSDPLRERTESPPHHPPIS</sequence>
<name>A0A0F9XYI6_9ZZZZ</name>
<organism evidence="1">
    <name type="scientific">marine sediment metagenome</name>
    <dbReference type="NCBI Taxonomy" id="412755"/>
    <lineage>
        <taxon>unclassified sequences</taxon>
        <taxon>metagenomes</taxon>
        <taxon>ecological metagenomes</taxon>
    </lineage>
</organism>
<accession>A0A0F9XYI6</accession>
<dbReference type="AlphaFoldDB" id="A0A0F9XYI6"/>
<proteinExistence type="predicted"/>
<evidence type="ECO:0000313" key="1">
    <source>
        <dbReference type="EMBL" id="KKO04542.1"/>
    </source>
</evidence>
<dbReference type="EMBL" id="LAZR01000022">
    <property type="protein sequence ID" value="KKO04542.1"/>
    <property type="molecule type" value="Genomic_DNA"/>
</dbReference>